<evidence type="ECO:0000256" key="1">
    <source>
        <dbReference type="ARBA" id="ARBA00023015"/>
    </source>
</evidence>
<protein>
    <submittedName>
        <fullName evidence="5">Transcriptional regulator, AraC family, putative</fullName>
        <ecNumber evidence="5">1.6.99.3</ecNumber>
    </submittedName>
</protein>
<evidence type="ECO:0000313" key="6">
    <source>
        <dbReference type="Proteomes" id="UP000007460"/>
    </source>
</evidence>
<evidence type="ECO:0000256" key="3">
    <source>
        <dbReference type="ARBA" id="ARBA00023163"/>
    </source>
</evidence>
<dbReference type="STRING" id="488538.SAR116_0239"/>
<dbReference type="PROSITE" id="PS01124">
    <property type="entry name" value="HTH_ARAC_FAMILY_2"/>
    <property type="match status" value="1"/>
</dbReference>
<dbReference type="GO" id="GO:0043565">
    <property type="term" value="F:sequence-specific DNA binding"/>
    <property type="evidence" value="ECO:0007669"/>
    <property type="project" value="InterPro"/>
</dbReference>
<dbReference type="Gene3D" id="1.10.10.60">
    <property type="entry name" value="Homeodomain-like"/>
    <property type="match status" value="1"/>
</dbReference>
<dbReference type="InterPro" id="IPR018060">
    <property type="entry name" value="HTH_AraC"/>
</dbReference>
<name>D5BPK0_PUNMI</name>
<keyword evidence="3" id="KW-0804">Transcription</keyword>
<dbReference type="eggNOG" id="COG4977">
    <property type="taxonomic scope" value="Bacteria"/>
</dbReference>
<dbReference type="HOGENOM" id="CLU_000445_59_0_5"/>
<gene>
    <name evidence="5" type="ordered locus">SAR116_0239</name>
</gene>
<dbReference type="PANTHER" id="PTHR46796">
    <property type="entry name" value="HTH-TYPE TRANSCRIPTIONAL ACTIVATOR RHAS-RELATED"/>
    <property type="match status" value="1"/>
</dbReference>
<dbReference type="GO" id="GO:0016491">
    <property type="term" value="F:oxidoreductase activity"/>
    <property type="evidence" value="ECO:0007669"/>
    <property type="project" value="UniProtKB-KW"/>
</dbReference>
<evidence type="ECO:0000256" key="2">
    <source>
        <dbReference type="ARBA" id="ARBA00023125"/>
    </source>
</evidence>
<dbReference type="SUPFAM" id="SSF46689">
    <property type="entry name" value="Homeodomain-like"/>
    <property type="match status" value="2"/>
</dbReference>
<dbReference type="Pfam" id="PF01965">
    <property type="entry name" value="DJ-1_PfpI"/>
    <property type="match status" value="1"/>
</dbReference>
<evidence type="ECO:0000259" key="4">
    <source>
        <dbReference type="PROSITE" id="PS01124"/>
    </source>
</evidence>
<feature type="domain" description="HTH araC/xylS-type" evidence="4">
    <location>
        <begin position="231"/>
        <end position="329"/>
    </location>
</feature>
<organism evidence="5 6">
    <name type="scientific">Puniceispirillum marinum (strain IMCC1322)</name>
    <dbReference type="NCBI Taxonomy" id="488538"/>
    <lineage>
        <taxon>Bacteria</taxon>
        <taxon>Pseudomonadati</taxon>
        <taxon>Pseudomonadota</taxon>
        <taxon>Alphaproteobacteria</taxon>
        <taxon>Candidatus Puniceispirillales</taxon>
        <taxon>Candidatus Puniceispirillaceae</taxon>
        <taxon>Candidatus Puniceispirillum</taxon>
    </lineage>
</organism>
<dbReference type="Pfam" id="PF12833">
    <property type="entry name" value="HTH_18"/>
    <property type="match status" value="1"/>
</dbReference>
<dbReference type="InterPro" id="IPR029062">
    <property type="entry name" value="Class_I_gatase-like"/>
</dbReference>
<keyword evidence="6" id="KW-1185">Reference proteome</keyword>
<dbReference type="EMBL" id="CP001751">
    <property type="protein sequence ID" value="ADE38482.1"/>
    <property type="molecule type" value="Genomic_DNA"/>
</dbReference>
<proteinExistence type="predicted"/>
<evidence type="ECO:0000313" key="5">
    <source>
        <dbReference type="EMBL" id="ADE38482.1"/>
    </source>
</evidence>
<reference evidence="5 6" key="1">
    <citation type="journal article" date="2010" name="J. Bacteriol.">
        <title>Complete genome sequence of "Candidatus Puniceispirillum marinum" IMCC1322, a representative of the SAR116 clade in the Alphaproteobacteria.</title>
        <authorList>
            <person name="Oh H.M."/>
            <person name="Kwon K.K."/>
            <person name="Kang I."/>
            <person name="Kang S.G."/>
            <person name="Lee J.H."/>
            <person name="Kim S.J."/>
            <person name="Cho J.C."/>
        </authorList>
    </citation>
    <scope>NUCLEOTIDE SEQUENCE [LARGE SCALE GENOMIC DNA]</scope>
    <source>
        <strain evidence="5 6">IMCC1322</strain>
    </source>
</reference>
<keyword evidence="5" id="KW-0560">Oxidoreductase</keyword>
<dbReference type="GO" id="GO:0003700">
    <property type="term" value="F:DNA-binding transcription factor activity"/>
    <property type="evidence" value="ECO:0007669"/>
    <property type="project" value="InterPro"/>
</dbReference>
<dbReference type="RefSeq" id="WP_013045112.1">
    <property type="nucleotide sequence ID" value="NC_014010.1"/>
</dbReference>
<dbReference type="EC" id="1.6.99.3" evidence="5"/>
<keyword evidence="1" id="KW-0805">Transcription regulation</keyword>
<dbReference type="Gene3D" id="3.40.50.880">
    <property type="match status" value="1"/>
</dbReference>
<dbReference type="InterPro" id="IPR050204">
    <property type="entry name" value="AraC_XylS_family_regulators"/>
</dbReference>
<dbReference type="KEGG" id="apb:SAR116_0239"/>
<dbReference type="Proteomes" id="UP000007460">
    <property type="component" value="Chromosome"/>
</dbReference>
<dbReference type="SUPFAM" id="SSF52317">
    <property type="entry name" value="Class I glutamine amidotransferase-like"/>
    <property type="match status" value="1"/>
</dbReference>
<dbReference type="SMART" id="SM00342">
    <property type="entry name" value="HTH_ARAC"/>
    <property type="match status" value="1"/>
</dbReference>
<dbReference type="AlphaFoldDB" id="D5BPK0"/>
<dbReference type="InterPro" id="IPR002818">
    <property type="entry name" value="DJ-1/PfpI"/>
</dbReference>
<sequence>MTYVNEQQTGTAPIRKTHLGFLIFPGFPMSCLTSMIEPLRAANEIAGQDRFGWQLISEDGARIPASAGVYFDPDITLADAANLDFIFCLSGPMAHLEHEQKSTGMLRHLARHGTCMGAVSGGVFPLARSGLMDAHPCSVHWCYKAAFEAEFPHIQAVDDVIVMDQLRYSASGAAAAFDMMLHLIEQELGAPVMTEVACWFQHPLVRGVGVRQRIPAFYTASADDMLPSAIQQAVHLFATHIDESISVSTVAETVGLSARQLERGFKKATGQSPSHYYRLMRMKAARQLVLYSNDTLTDIAYATGYSNAAAMVRHYKDAFGITPKEERNRINLFRVQDNRSLPSI</sequence>
<keyword evidence="2" id="KW-0238">DNA-binding</keyword>
<accession>D5BPK0</accession>
<dbReference type="CDD" id="cd03136">
    <property type="entry name" value="GATase1_AraC_ArgR_like"/>
    <property type="match status" value="1"/>
</dbReference>
<dbReference type="InterPro" id="IPR009057">
    <property type="entry name" value="Homeodomain-like_sf"/>
</dbReference>